<evidence type="ECO:0000259" key="5">
    <source>
        <dbReference type="PROSITE" id="PS50011"/>
    </source>
</evidence>
<dbReference type="InterPro" id="IPR017441">
    <property type="entry name" value="Protein_kinase_ATP_BS"/>
</dbReference>
<feature type="compositionally biased region" description="Basic residues" evidence="4">
    <location>
        <begin position="709"/>
        <end position="728"/>
    </location>
</feature>
<organism evidence="6">
    <name type="scientific">Cladocopium goreaui</name>
    <dbReference type="NCBI Taxonomy" id="2562237"/>
    <lineage>
        <taxon>Eukaryota</taxon>
        <taxon>Sar</taxon>
        <taxon>Alveolata</taxon>
        <taxon>Dinophyceae</taxon>
        <taxon>Suessiales</taxon>
        <taxon>Symbiodiniaceae</taxon>
        <taxon>Cladocopium</taxon>
    </lineage>
</organism>
<dbReference type="InterPro" id="IPR000719">
    <property type="entry name" value="Prot_kinase_dom"/>
</dbReference>
<reference evidence="6" key="1">
    <citation type="submission" date="2022-10" db="EMBL/GenBank/DDBJ databases">
        <authorList>
            <person name="Chen Y."/>
            <person name="Dougan E. K."/>
            <person name="Chan C."/>
            <person name="Rhodes N."/>
            <person name="Thang M."/>
        </authorList>
    </citation>
    <scope>NUCLEOTIDE SEQUENCE</scope>
</reference>
<accession>A0A9P1BHP8</accession>
<feature type="compositionally biased region" description="Polar residues" evidence="4">
    <location>
        <begin position="982"/>
        <end position="995"/>
    </location>
</feature>
<dbReference type="SMART" id="SM00220">
    <property type="entry name" value="S_TKc"/>
    <property type="match status" value="1"/>
</dbReference>
<feature type="region of interest" description="Disordered" evidence="4">
    <location>
        <begin position="686"/>
        <end position="745"/>
    </location>
</feature>
<dbReference type="PROSITE" id="PS50011">
    <property type="entry name" value="PROTEIN_KINASE_DOM"/>
    <property type="match status" value="1"/>
</dbReference>
<dbReference type="PROSITE" id="PS00107">
    <property type="entry name" value="PROTEIN_KINASE_ATP"/>
    <property type="match status" value="1"/>
</dbReference>
<protein>
    <submittedName>
        <fullName evidence="7">Mitogen-activated protein kinase 15 (Swimming-induced paralysis protein 13) (SWIP-13)</fullName>
    </submittedName>
</protein>
<proteinExistence type="predicted"/>
<evidence type="ECO:0000256" key="1">
    <source>
        <dbReference type="ARBA" id="ARBA00022741"/>
    </source>
</evidence>
<evidence type="ECO:0000313" key="7">
    <source>
        <dbReference type="EMBL" id="CAL4760986.1"/>
    </source>
</evidence>
<feature type="domain" description="Protein kinase" evidence="5">
    <location>
        <begin position="826"/>
        <end position="1136"/>
    </location>
</feature>
<feature type="region of interest" description="Disordered" evidence="4">
    <location>
        <begin position="978"/>
        <end position="1002"/>
    </location>
</feature>
<name>A0A9P1BHP8_9DINO</name>
<reference evidence="7 8" key="2">
    <citation type="submission" date="2024-05" db="EMBL/GenBank/DDBJ databases">
        <authorList>
            <person name="Chen Y."/>
            <person name="Shah S."/>
            <person name="Dougan E. K."/>
            <person name="Thang M."/>
            <person name="Chan C."/>
        </authorList>
    </citation>
    <scope>NUCLEOTIDE SEQUENCE [LARGE SCALE GENOMIC DNA]</scope>
</reference>
<keyword evidence="8" id="KW-1185">Reference proteome</keyword>
<dbReference type="GO" id="GO:0005524">
    <property type="term" value="F:ATP binding"/>
    <property type="evidence" value="ECO:0007669"/>
    <property type="project" value="UniProtKB-UniRule"/>
</dbReference>
<comment type="caution">
    <text evidence="6">The sequence shown here is derived from an EMBL/GenBank/DDBJ whole genome shotgun (WGS) entry which is preliminary data.</text>
</comment>
<evidence type="ECO:0000256" key="3">
    <source>
        <dbReference type="PROSITE-ProRule" id="PRU10141"/>
    </source>
</evidence>
<dbReference type="PANTHER" id="PTHR24055">
    <property type="entry name" value="MITOGEN-ACTIVATED PROTEIN KINASE"/>
    <property type="match status" value="1"/>
</dbReference>
<evidence type="ECO:0000313" key="8">
    <source>
        <dbReference type="Proteomes" id="UP001152797"/>
    </source>
</evidence>
<dbReference type="Proteomes" id="UP001152797">
    <property type="component" value="Unassembled WGS sequence"/>
</dbReference>
<keyword evidence="1 3" id="KW-0547">Nucleotide-binding</keyword>
<sequence>METLIPWVRKELPKAFSKAKDMHKSSPLTIVSSAKMNDNAGFKAGVWSAEECNTSLTASGIYEASGLAFWRQTGTFGANATEDINWANLDGFKERFFSKRAAFNAFVTRMVGTKKQKSERKRILWPTTTICSVDSVITACKDFFEGSLPLIGPGKFVLWAWYLAVHEAIRAGDKDHLDLLWEAALSVTVQVRFCSGLQENSLARNLQSEAVKALGHASLSDSFAVFSRLVKELQTEKVQDGVALGLAYNGTVYNAAIHKAALVLGGILDQTGQPVENALSRLELQFGRDILSSGYSKLSKMIAYGRSVGTTWSTIHGPRSAPEIVSWMIEMLILAFKTKMRLPSKATESWLDKDRKTGVAGFWQVTGVILQVFEYSEKLIAKLPEPELSKAKATLEDLLSPAQCWEKFLCPDEKAAAEVGCSHEDDIDEECAVLVPTGSMALVKESFNKATGLLLDILLDLVAGKHFSDCQELASQAGGIIKALQNMGGQEDFELLKQLKIVTDMFDGQIHFPKHCCTCPKPADPVDCPRVFAHSGQLNSNHRLICASADLLVEHGDEPWATPSVPPPNLWKEILAFMGSSATGPADFVMAFDGRKMICSAKPMPVKVQLFTLGRSRKVPLSGRKLGPSDAPCSGPASRYRKRRPAPGVASKLLLMVLRAAFCPKIRLRCKTTIEAIAKTKVKTAQPSQCSDHVKKGKAAKPQQSGRKSLVKTKGKTAKPRQSARRMAVKQSLNTKVKKGASKSEYQAEMRRGAALWKQLDDKQKAPFHKKSLEEFQVQRDAMGRLGFDVRKCLPPGKCEDRCESELAPRNALPHAQRKFRIGSYTVVEDQLGSGSYGKVFSSCCPSGRSSAIKVYRSRQAHHEAAFELATYEELGKLAMPHCQWFPMVLDFDTSGQPWPWLALSYTGVSLAARLNAGGPMPQDLVEHLLLQLEAAICVLHDEAKLLHLDIKPANILWCSELRELRLCDFGMSEPASRLPGPQSTVHGSSKSSAPQGERATAEPRFTEYVTPFYRPPELWNLVSGPVALQAALTRAVDLWSFGCVVFEVVTGKPLMKPPDRRQPTSKQCVAAWCKDWPELIASSACVAGTRGSWSCWRARMWSCGMWSSVVLNAFCPEPKSRKWMKDGAAHINRAD</sequence>
<feature type="binding site" evidence="3">
    <location>
        <position position="854"/>
    </location>
    <ligand>
        <name>ATP</name>
        <dbReference type="ChEBI" id="CHEBI:30616"/>
    </ligand>
</feature>
<dbReference type="SUPFAM" id="SSF56112">
    <property type="entry name" value="Protein kinase-like (PK-like)"/>
    <property type="match status" value="1"/>
</dbReference>
<dbReference type="EMBL" id="CAMXCT020000091">
    <property type="protein sequence ID" value="CAL1127049.1"/>
    <property type="molecule type" value="Genomic_DNA"/>
</dbReference>
<dbReference type="InterPro" id="IPR050117">
    <property type="entry name" value="MAPK"/>
</dbReference>
<dbReference type="OrthoDB" id="440935at2759"/>
<feature type="region of interest" description="Disordered" evidence="4">
    <location>
        <begin position="621"/>
        <end position="645"/>
    </location>
</feature>
<evidence type="ECO:0000256" key="2">
    <source>
        <dbReference type="ARBA" id="ARBA00022840"/>
    </source>
</evidence>
<evidence type="ECO:0000256" key="4">
    <source>
        <dbReference type="SAM" id="MobiDB-lite"/>
    </source>
</evidence>
<dbReference type="EMBL" id="CAMXCT030000091">
    <property type="protein sequence ID" value="CAL4760986.1"/>
    <property type="molecule type" value="Genomic_DNA"/>
</dbReference>
<dbReference type="AlphaFoldDB" id="A0A9P1BHP8"/>
<dbReference type="Pfam" id="PF00069">
    <property type="entry name" value="Pkinase"/>
    <property type="match status" value="1"/>
</dbReference>
<dbReference type="GO" id="GO:0004672">
    <property type="term" value="F:protein kinase activity"/>
    <property type="evidence" value="ECO:0007669"/>
    <property type="project" value="InterPro"/>
</dbReference>
<dbReference type="Gene3D" id="1.10.510.10">
    <property type="entry name" value="Transferase(Phosphotransferase) domain 1"/>
    <property type="match status" value="1"/>
</dbReference>
<evidence type="ECO:0000313" key="6">
    <source>
        <dbReference type="EMBL" id="CAI3973674.1"/>
    </source>
</evidence>
<gene>
    <name evidence="6" type="ORF">C1SCF055_LOCUS2154</name>
</gene>
<dbReference type="InterPro" id="IPR011009">
    <property type="entry name" value="Kinase-like_dom_sf"/>
</dbReference>
<dbReference type="EMBL" id="CAMXCT010000091">
    <property type="protein sequence ID" value="CAI3973674.1"/>
    <property type="molecule type" value="Genomic_DNA"/>
</dbReference>
<keyword evidence="2 3" id="KW-0067">ATP-binding</keyword>
<keyword evidence="7" id="KW-0418">Kinase</keyword>
<keyword evidence="7" id="KW-0808">Transferase</keyword>